<evidence type="ECO:0000313" key="2">
    <source>
        <dbReference type="Proteomes" id="UP000238823"/>
    </source>
</evidence>
<gene>
    <name evidence="1" type="ORF">ENSA7_81500</name>
</gene>
<organism evidence="1 2">
    <name type="scientific">Enhygromyxa salina</name>
    <dbReference type="NCBI Taxonomy" id="215803"/>
    <lineage>
        <taxon>Bacteria</taxon>
        <taxon>Pseudomonadati</taxon>
        <taxon>Myxococcota</taxon>
        <taxon>Polyangia</taxon>
        <taxon>Nannocystales</taxon>
        <taxon>Nannocystaceae</taxon>
        <taxon>Enhygromyxa</taxon>
    </lineage>
</organism>
<accession>A0A2S9XLJ6</accession>
<comment type="caution">
    <text evidence="1">The sequence shown here is derived from an EMBL/GenBank/DDBJ whole genome shotgun (WGS) entry which is preliminary data.</text>
</comment>
<evidence type="ECO:0000313" key="1">
    <source>
        <dbReference type="EMBL" id="PRP93722.1"/>
    </source>
</evidence>
<sequence length="93" mass="10497">MQEPKPSPVIRDADVNVTRGDYFCVVVRIEGRPEISLQKISSKTVSVPPGTYRVSLQIDCGEHWVNAGKMTVKSGKKYIFKPKRPPRIDIDEI</sequence>
<dbReference type="Proteomes" id="UP000238823">
    <property type="component" value="Unassembled WGS sequence"/>
</dbReference>
<proteinExistence type="predicted"/>
<protein>
    <submittedName>
        <fullName evidence="1">Uncharacterized protein</fullName>
    </submittedName>
</protein>
<dbReference type="EMBL" id="PVNL01000147">
    <property type="protein sequence ID" value="PRP93722.1"/>
    <property type="molecule type" value="Genomic_DNA"/>
</dbReference>
<reference evidence="1 2" key="1">
    <citation type="submission" date="2018-03" db="EMBL/GenBank/DDBJ databases">
        <title>Draft Genome Sequences of the Obligatory Marine Myxobacteria Enhygromyxa salina SWB007.</title>
        <authorList>
            <person name="Poehlein A."/>
            <person name="Moghaddam J.A."/>
            <person name="Harms H."/>
            <person name="Alanjari M."/>
            <person name="Koenig G.M."/>
            <person name="Daniel R."/>
            <person name="Schaeberle T.F."/>
        </authorList>
    </citation>
    <scope>NUCLEOTIDE SEQUENCE [LARGE SCALE GENOMIC DNA]</scope>
    <source>
        <strain evidence="1 2">SWB007</strain>
    </source>
</reference>
<name>A0A2S9XLJ6_9BACT</name>
<dbReference type="AlphaFoldDB" id="A0A2S9XLJ6"/>